<comment type="caution">
    <text evidence="1">The sequence shown here is derived from an EMBL/GenBank/DDBJ whole genome shotgun (WGS) entry which is preliminary data.</text>
</comment>
<gene>
    <name evidence="1" type="ORF">LEP1GSC150_4089</name>
</gene>
<accession>M3I031</accession>
<dbReference type="EMBL" id="AFMD02000104">
    <property type="protein sequence ID" value="EMG23466.1"/>
    <property type="molecule type" value="Genomic_DNA"/>
</dbReference>
<evidence type="ECO:0000313" key="1">
    <source>
        <dbReference type="EMBL" id="EMG23466.1"/>
    </source>
</evidence>
<dbReference type="Proteomes" id="UP000011778">
    <property type="component" value="Unassembled WGS sequence"/>
</dbReference>
<proteinExistence type="predicted"/>
<evidence type="ECO:0000313" key="2">
    <source>
        <dbReference type="Proteomes" id="UP000011778"/>
    </source>
</evidence>
<protein>
    <submittedName>
        <fullName evidence="1">Uncharacterized protein</fullName>
    </submittedName>
</protein>
<sequence length="63" mass="7430">MIFSFLYVQRVRSDFNGRFCTKSGKEFFLNRTRVLSDGSAISFHLRRYSICIYTTGNTKYDQS</sequence>
<name>M3I031_LEPIT</name>
<reference evidence="1 2" key="1">
    <citation type="submission" date="2013-02" db="EMBL/GenBank/DDBJ databases">
        <authorList>
            <person name="Harkins D.M."/>
            <person name="Durkin A.S."/>
            <person name="Brinkac L.M."/>
            <person name="Haft D.H."/>
            <person name="Selengut J.D."/>
            <person name="Sanka R."/>
            <person name="DePew J."/>
            <person name="Purushe J."/>
            <person name="Tulsiani S.M."/>
            <person name="Graham G.C."/>
            <person name="Burns M.-A."/>
            <person name="Dohnt M.F."/>
            <person name="Smythe L.D."/>
            <person name="McKay D.B."/>
            <person name="Craig S.B."/>
            <person name="Vinetz J.M."/>
            <person name="Sutton G.G."/>
            <person name="Nierman W.C."/>
            <person name="Fouts D.E."/>
        </authorList>
    </citation>
    <scope>NUCLEOTIDE SEQUENCE [LARGE SCALE GENOMIC DNA]</scope>
    <source>
        <strain evidence="1 2">LT2050</strain>
    </source>
</reference>
<organism evidence="1 2">
    <name type="scientific">Leptospira interrogans serovar Copenhageni str. LT2050</name>
    <dbReference type="NCBI Taxonomy" id="1001598"/>
    <lineage>
        <taxon>Bacteria</taxon>
        <taxon>Pseudomonadati</taxon>
        <taxon>Spirochaetota</taxon>
        <taxon>Spirochaetia</taxon>
        <taxon>Leptospirales</taxon>
        <taxon>Leptospiraceae</taxon>
        <taxon>Leptospira</taxon>
    </lineage>
</organism>
<dbReference type="AlphaFoldDB" id="M3I031"/>